<dbReference type="PANTHER" id="PTHR22893:SF91">
    <property type="entry name" value="NADPH DEHYDROGENASE 2-RELATED"/>
    <property type="match status" value="1"/>
</dbReference>
<dbReference type="GO" id="GO:0003959">
    <property type="term" value="F:NADPH dehydrogenase activity"/>
    <property type="evidence" value="ECO:0007669"/>
    <property type="project" value="TreeGrafter"/>
</dbReference>
<keyword evidence="3" id="KW-1185">Reference proteome</keyword>
<protein>
    <submittedName>
        <fullName evidence="2">NADH:flavin oxidoreductase/NADH oxidase</fullName>
    </submittedName>
</protein>
<dbReference type="Pfam" id="PF00724">
    <property type="entry name" value="Oxidored_FMN"/>
    <property type="match status" value="1"/>
</dbReference>
<gene>
    <name evidence="2" type="ORF">DAEQUDRAFT_753092</name>
</gene>
<evidence type="ECO:0000259" key="1">
    <source>
        <dbReference type="Pfam" id="PF00724"/>
    </source>
</evidence>
<dbReference type="EMBL" id="KV429139">
    <property type="protein sequence ID" value="KZT64157.1"/>
    <property type="molecule type" value="Genomic_DNA"/>
</dbReference>
<evidence type="ECO:0000313" key="2">
    <source>
        <dbReference type="EMBL" id="KZT64157.1"/>
    </source>
</evidence>
<proteinExistence type="predicted"/>
<dbReference type="GO" id="GO:0010181">
    <property type="term" value="F:FMN binding"/>
    <property type="evidence" value="ECO:0007669"/>
    <property type="project" value="InterPro"/>
</dbReference>
<accession>A0A165LA90</accession>
<dbReference type="STRING" id="1314783.A0A165LA90"/>
<dbReference type="SUPFAM" id="SSF51395">
    <property type="entry name" value="FMN-linked oxidoreductases"/>
    <property type="match status" value="1"/>
</dbReference>
<feature type="domain" description="NADH:flavin oxidoreductase/NADH oxidase N-terminal" evidence="1">
    <location>
        <begin position="8"/>
        <end position="339"/>
    </location>
</feature>
<evidence type="ECO:0000313" key="3">
    <source>
        <dbReference type="Proteomes" id="UP000076727"/>
    </source>
</evidence>
<name>A0A165LA90_9APHY</name>
<dbReference type="CDD" id="cd02933">
    <property type="entry name" value="OYE_like_FMN"/>
    <property type="match status" value="1"/>
</dbReference>
<dbReference type="InterPro" id="IPR045247">
    <property type="entry name" value="Oye-like"/>
</dbReference>
<dbReference type="Proteomes" id="UP000076727">
    <property type="component" value="Unassembled WGS sequence"/>
</dbReference>
<dbReference type="InterPro" id="IPR013785">
    <property type="entry name" value="Aldolase_TIM"/>
</dbReference>
<dbReference type="AlphaFoldDB" id="A0A165LA90"/>
<dbReference type="PANTHER" id="PTHR22893">
    <property type="entry name" value="NADH OXIDOREDUCTASE-RELATED"/>
    <property type="match status" value="1"/>
</dbReference>
<dbReference type="InterPro" id="IPR001155">
    <property type="entry name" value="OxRdtase_FMN_N"/>
</dbReference>
<organism evidence="2 3">
    <name type="scientific">Daedalea quercina L-15889</name>
    <dbReference type="NCBI Taxonomy" id="1314783"/>
    <lineage>
        <taxon>Eukaryota</taxon>
        <taxon>Fungi</taxon>
        <taxon>Dikarya</taxon>
        <taxon>Basidiomycota</taxon>
        <taxon>Agaricomycotina</taxon>
        <taxon>Agaricomycetes</taxon>
        <taxon>Polyporales</taxon>
        <taxon>Fomitopsis</taxon>
    </lineage>
</organism>
<sequence length="368" mass="40690">MSTPVVPKLFLPAMVGKHVLSHRIVLAPLTRFRASKEHVPSELAPEYYAQRGATPGTLLITEATFISPFAGGLDRVPGIWNDEQVSAWKSVTDAVHEKGSRIFCQLWALGRGANPEVLDAEDLPYVSASEYKSTAHGRTTRALTTEEIKDYIEAYTEAAVNAIRAGFDGVELHGANGYLIDQFLQDIINKRTDKYGGSIENRARFPLEVVNSIVQAIGADKTAIRLSPWGFIQDTRMKDPKPTFAYFVSQLAQKHSDLAYIHVVEPRVSGQVTREVPPGESNDYLRSIWKPRPFISAGGHTRESAFEFAQRHGDLVAFGRLYISNASPDLPIRIAKDISLAKGNRETYYTAGPVGYIDYAFAEDAFAT</sequence>
<dbReference type="FunFam" id="3.20.20.70:FF:000138">
    <property type="entry name" value="NADPH dehydrogenase 1"/>
    <property type="match status" value="1"/>
</dbReference>
<dbReference type="Gene3D" id="3.20.20.70">
    <property type="entry name" value="Aldolase class I"/>
    <property type="match status" value="1"/>
</dbReference>
<dbReference type="OrthoDB" id="276546at2759"/>
<reference evidence="2 3" key="1">
    <citation type="journal article" date="2016" name="Mol. Biol. Evol.">
        <title>Comparative Genomics of Early-Diverging Mushroom-Forming Fungi Provides Insights into the Origins of Lignocellulose Decay Capabilities.</title>
        <authorList>
            <person name="Nagy L.G."/>
            <person name="Riley R."/>
            <person name="Tritt A."/>
            <person name="Adam C."/>
            <person name="Daum C."/>
            <person name="Floudas D."/>
            <person name="Sun H."/>
            <person name="Yadav J.S."/>
            <person name="Pangilinan J."/>
            <person name="Larsson K.H."/>
            <person name="Matsuura K."/>
            <person name="Barry K."/>
            <person name="Labutti K."/>
            <person name="Kuo R."/>
            <person name="Ohm R.A."/>
            <person name="Bhattacharya S.S."/>
            <person name="Shirouzu T."/>
            <person name="Yoshinaga Y."/>
            <person name="Martin F.M."/>
            <person name="Grigoriev I.V."/>
            <person name="Hibbett D.S."/>
        </authorList>
    </citation>
    <scope>NUCLEOTIDE SEQUENCE [LARGE SCALE GENOMIC DNA]</scope>
    <source>
        <strain evidence="2 3">L-15889</strain>
    </source>
</reference>